<comment type="caution">
    <text evidence="6">The sequence shown here is derived from an EMBL/GenBank/DDBJ whole genome shotgun (WGS) entry which is preliminary data.</text>
</comment>
<dbReference type="PROSITE" id="PS50048">
    <property type="entry name" value="ZN2_CY6_FUNGAL_2"/>
    <property type="match status" value="1"/>
</dbReference>
<dbReference type="GO" id="GO:0005634">
    <property type="term" value="C:nucleus"/>
    <property type="evidence" value="ECO:0007669"/>
    <property type="project" value="UniProtKB-SubCell"/>
</dbReference>
<dbReference type="EMBL" id="JAUEPO010000003">
    <property type="protein sequence ID" value="KAK3327036.1"/>
    <property type="molecule type" value="Genomic_DNA"/>
</dbReference>
<dbReference type="GO" id="GO:0000981">
    <property type="term" value="F:DNA-binding transcription factor activity, RNA polymerase II-specific"/>
    <property type="evidence" value="ECO:0007669"/>
    <property type="project" value="InterPro"/>
</dbReference>
<comment type="subcellular location">
    <subcellularLocation>
        <location evidence="1">Nucleus</location>
    </subcellularLocation>
</comment>
<dbReference type="InterPro" id="IPR001138">
    <property type="entry name" value="Zn2Cys6_DnaBD"/>
</dbReference>
<keyword evidence="7" id="KW-1185">Reference proteome</keyword>
<feature type="compositionally biased region" description="Polar residues" evidence="4">
    <location>
        <begin position="161"/>
        <end position="172"/>
    </location>
</feature>
<dbReference type="CDD" id="cd00067">
    <property type="entry name" value="GAL4"/>
    <property type="match status" value="1"/>
</dbReference>
<sequence>MPNSTPAPTQQSVPVPKRLALADHTPSVAVAHPSSGLDLDQEQQEQQTPNPTVRTTGPGQASSSSSSKPQRILACVLCQQRKVKCDRKFPCANCVRAGVHCVPANMLGPRPRRRRFPERELLDRLGHYESLLRQHNVRFEPLHPPDPNSVNAEHPGGDRASSGSVVSGNHSEVQGECSKEAGKSKDAVDLWQAISRVTLDPEDDEEDDDSEGDGNDDDDPSVNFFTDSQNRRPRHRDAVVKQAWTKRFQKEGSSQSSSPANSPASNQSDDQAKDHLLFGSSGTHVDLSVLHPGQAQIFRLWQVYLDNVNPLLKITHTPTLQSRIIDAASDITNISPALEALMFSIYCISTVSLAEDECRALFHSPKKDLLGGFQSACQQALRKCSAWRNSDLDGVTALYIYLVSVRPQTDPRSLSCMLGIAIRIAQRMGMHHEASYANLTALEGEMRRRLWWSLVIFDHRICELSDYKTTTLLPTWDCRTPRNINDFEIRSDKSTPAIHGYPTEALFAVVRSEVADFIRHSAFHLNFVNPRLNSLAQPKTTPTTEPNSDSKLASLPPSELLALERLIEDKHLAFCNPSDPLHFMTIWTTRSTLARNRLMEHYSRHSTLTLRPTDTQRQAAVGYALSMLESDTTIRTSPLTRGYLWFVDFHFPALAYLHLLNGLRKRPGEEHATTAWEAMSANYAALAARPRPNADEQGSGVDRIFVAFSRVVFQAWEAREGFVREKGGGQETETVPGIVEGLRRKMVSMHGAGVLGGATGGEAAGFVGASQGQGGGLQQGATGGEGMGDGGSSMMPNMPMEMGGGGQGFAGMMGPAGAAGYYTEMPGQGGVMDVDMDQFWTEMDWRLMSSQGQ</sequence>
<feature type="compositionally biased region" description="Polar residues" evidence="4">
    <location>
        <begin position="1"/>
        <end position="13"/>
    </location>
</feature>
<protein>
    <recommendedName>
        <fullName evidence="5">Zn(2)-C6 fungal-type domain-containing protein</fullName>
    </recommendedName>
</protein>
<dbReference type="PANTHER" id="PTHR31001:SF45">
    <property type="entry name" value="ZN(II)2CYS6 TRANSCRIPTION FACTOR (EUROFUNG)"/>
    <property type="match status" value="1"/>
</dbReference>
<dbReference type="Pfam" id="PF00172">
    <property type="entry name" value="Zn_clus"/>
    <property type="match status" value="1"/>
</dbReference>
<dbReference type="GO" id="GO:0008270">
    <property type="term" value="F:zinc ion binding"/>
    <property type="evidence" value="ECO:0007669"/>
    <property type="project" value="InterPro"/>
</dbReference>
<feature type="compositionally biased region" description="Acidic residues" evidence="4">
    <location>
        <begin position="200"/>
        <end position="220"/>
    </location>
</feature>
<organism evidence="6 7">
    <name type="scientific">Cercophora scortea</name>
    <dbReference type="NCBI Taxonomy" id="314031"/>
    <lineage>
        <taxon>Eukaryota</taxon>
        <taxon>Fungi</taxon>
        <taxon>Dikarya</taxon>
        <taxon>Ascomycota</taxon>
        <taxon>Pezizomycotina</taxon>
        <taxon>Sordariomycetes</taxon>
        <taxon>Sordariomycetidae</taxon>
        <taxon>Sordariales</taxon>
        <taxon>Lasiosphaeriaceae</taxon>
        <taxon>Cercophora</taxon>
    </lineage>
</organism>
<proteinExistence type="predicted"/>
<dbReference type="AlphaFoldDB" id="A0AAE0IME8"/>
<evidence type="ECO:0000259" key="5">
    <source>
        <dbReference type="PROSITE" id="PS50048"/>
    </source>
</evidence>
<feature type="compositionally biased region" description="Low complexity" evidence="4">
    <location>
        <begin position="253"/>
        <end position="268"/>
    </location>
</feature>
<evidence type="ECO:0000256" key="2">
    <source>
        <dbReference type="ARBA" id="ARBA00022723"/>
    </source>
</evidence>
<dbReference type="GO" id="GO:0006351">
    <property type="term" value="P:DNA-templated transcription"/>
    <property type="evidence" value="ECO:0007669"/>
    <property type="project" value="InterPro"/>
</dbReference>
<reference evidence="6" key="1">
    <citation type="journal article" date="2023" name="Mol. Phylogenet. Evol.">
        <title>Genome-scale phylogeny and comparative genomics of the fungal order Sordariales.</title>
        <authorList>
            <person name="Hensen N."/>
            <person name="Bonometti L."/>
            <person name="Westerberg I."/>
            <person name="Brannstrom I.O."/>
            <person name="Guillou S."/>
            <person name="Cros-Aarteil S."/>
            <person name="Calhoun S."/>
            <person name="Haridas S."/>
            <person name="Kuo A."/>
            <person name="Mondo S."/>
            <person name="Pangilinan J."/>
            <person name="Riley R."/>
            <person name="LaButti K."/>
            <person name="Andreopoulos B."/>
            <person name="Lipzen A."/>
            <person name="Chen C."/>
            <person name="Yan M."/>
            <person name="Daum C."/>
            <person name="Ng V."/>
            <person name="Clum A."/>
            <person name="Steindorff A."/>
            <person name="Ohm R.A."/>
            <person name="Martin F."/>
            <person name="Silar P."/>
            <person name="Natvig D.O."/>
            <person name="Lalanne C."/>
            <person name="Gautier V."/>
            <person name="Ament-Velasquez S.L."/>
            <person name="Kruys A."/>
            <person name="Hutchinson M.I."/>
            <person name="Powell A.J."/>
            <person name="Barry K."/>
            <person name="Miller A.N."/>
            <person name="Grigoriev I.V."/>
            <person name="Debuchy R."/>
            <person name="Gladieux P."/>
            <person name="Hiltunen Thoren M."/>
            <person name="Johannesson H."/>
        </authorList>
    </citation>
    <scope>NUCLEOTIDE SEQUENCE</scope>
    <source>
        <strain evidence="6">SMH4131-1</strain>
    </source>
</reference>
<dbReference type="PANTHER" id="PTHR31001">
    <property type="entry name" value="UNCHARACTERIZED TRANSCRIPTIONAL REGULATORY PROTEIN"/>
    <property type="match status" value="1"/>
</dbReference>
<feature type="compositionally biased region" description="Basic and acidic residues" evidence="4">
    <location>
        <begin position="177"/>
        <end position="188"/>
    </location>
</feature>
<evidence type="ECO:0000256" key="4">
    <source>
        <dbReference type="SAM" id="MobiDB-lite"/>
    </source>
</evidence>
<dbReference type="SUPFAM" id="SSF57701">
    <property type="entry name" value="Zn2/Cys6 DNA-binding domain"/>
    <property type="match status" value="1"/>
</dbReference>
<accession>A0AAE0IME8</accession>
<dbReference type="InterPro" id="IPR007219">
    <property type="entry name" value="XnlR_reg_dom"/>
</dbReference>
<feature type="compositionally biased region" description="Polar residues" evidence="4">
    <location>
        <begin position="48"/>
        <end position="61"/>
    </location>
</feature>
<dbReference type="Pfam" id="PF04082">
    <property type="entry name" value="Fungal_trans"/>
    <property type="match status" value="1"/>
</dbReference>
<dbReference type="SMART" id="SM00906">
    <property type="entry name" value="Fungal_trans"/>
    <property type="match status" value="1"/>
</dbReference>
<evidence type="ECO:0000256" key="3">
    <source>
        <dbReference type="ARBA" id="ARBA00023242"/>
    </source>
</evidence>
<keyword evidence="2" id="KW-0479">Metal-binding</keyword>
<dbReference type="CDD" id="cd12148">
    <property type="entry name" value="fungal_TF_MHR"/>
    <property type="match status" value="1"/>
</dbReference>
<dbReference type="Gene3D" id="4.10.240.10">
    <property type="entry name" value="Zn(2)-C6 fungal-type DNA-binding domain"/>
    <property type="match status" value="1"/>
</dbReference>
<evidence type="ECO:0000313" key="6">
    <source>
        <dbReference type="EMBL" id="KAK3327036.1"/>
    </source>
</evidence>
<gene>
    <name evidence="6" type="ORF">B0T19DRAFT_460069</name>
</gene>
<feature type="region of interest" description="Disordered" evidence="4">
    <location>
        <begin position="1"/>
        <end position="67"/>
    </location>
</feature>
<keyword evidence="3" id="KW-0539">Nucleus</keyword>
<dbReference type="InterPro" id="IPR050613">
    <property type="entry name" value="Sec_Metabolite_Reg"/>
</dbReference>
<name>A0AAE0IME8_9PEZI</name>
<dbReference type="GO" id="GO:0003677">
    <property type="term" value="F:DNA binding"/>
    <property type="evidence" value="ECO:0007669"/>
    <property type="project" value="InterPro"/>
</dbReference>
<dbReference type="Proteomes" id="UP001286456">
    <property type="component" value="Unassembled WGS sequence"/>
</dbReference>
<reference evidence="6" key="2">
    <citation type="submission" date="2023-06" db="EMBL/GenBank/DDBJ databases">
        <authorList>
            <consortium name="Lawrence Berkeley National Laboratory"/>
            <person name="Haridas S."/>
            <person name="Hensen N."/>
            <person name="Bonometti L."/>
            <person name="Westerberg I."/>
            <person name="Brannstrom I.O."/>
            <person name="Guillou S."/>
            <person name="Cros-Aarteil S."/>
            <person name="Calhoun S."/>
            <person name="Kuo A."/>
            <person name="Mondo S."/>
            <person name="Pangilinan J."/>
            <person name="Riley R."/>
            <person name="Labutti K."/>
            <person name="Andreopoulos B."/>
            <person name="Lipzen A."/>
            <person name="Chen C."/>
            <person name="Yanf M."/>
            <person name="Daum C."/>
            <person name="Ng V."/>
            <person name="Clum A."/>
            <person name="Steindorff A."/>
            <person name="Ohm R."/>
            <person name="Martin F."/>
            <person name="Silar P."/>
            <person name="Natvig D."/>
            <person name="Lalanne C."/>
            <person name="Gautier V."/>
            <person name="Ament-Velasquez S.L."/>
            <person name="Kruys A."/>
            <person name="Hutchinson M.I."/>
            <person name="Powell A.J."/>
            <person name="Barry K."/>
            <person name="Miller A.N."/>
            <person name="Grigoriev I.V."/>
            <person name="Debuchy R."/>
            <person name="Gladieux P."/>
            <person name="Thoren M.H."/>
            <person name="Johannesson H."/>
        </authorList>
    </citation>
    <scope>NUCLEOTIDE SEQUENCE</scope>
    <source>
        <strain evidence="6">SMH4131-1</strain>
    </source>
</reference>
<evidence type="ECO:0000256" key="1">
    <source>
        <dbReference type="ARBA" id="ARBA00004123"/>
    </source>
</evidence>
<feature type="domain" description="Zn(2)-C6 fungal-type" evidence="5">
    <location>
        <begin position="74"/>
        <end position="102"/>
    </location>
</feature>
<dbReference type="SMART" id="SM00066">
    <property type="entry name" value="GAL4"/>
    <property type="match status" value="1"/>
</dbReference>
<dbReference type="InterPro" id="IPR036864">
    <property type="entry name" value="Zn2-C6_fun-type_DNA-bd_sf"/>
</dbReference>
<evidence type="ECO:0000313" key="7">
    <source>
        <dbReference type="Proteomes" id="UP001286456"/>
    </source>
</evidence>
<feature type="region of interest" description="Disordered" evidence="4">
    <location>
        <begin position="139"/>
        <end position="276"/>
    </location>
</feature>